<evidence type="ECO:0000313" key="2">
    <source>
        <dbReference type="Proteomes" id="UP000316270"/>
    </source>
</evidence>
<dbReference type="STRING" id="50376.A0A517LAZ9"/>
<dbReference type="AlphaFoldDB" id="A0A517LAZ9"/>
<gene>
    <name evidence="1" type="ORF">FKW77_006631</name>
</gene>
<evidence type="ECO:0008006" key="3">
    <source>
        <dbReference type="Google" id="ProtNLM"/>
    </source>
</evidence>
<sequence length="228" mass="25588">MSTAKPVVFVLCLDQGQQWQDFFDKMYADQIDSLSSKYRIVRARKADAAKRYLANAQNKPIAIIITDPGAAQKSNSGVLDLVKAYVQKGGIAVFMANFSSFMRPDDMDKLWKEQWGLDWKMADYHRTELHLNRATPSLSPVNLDASYSQKAVHLKGVPSENALYLPSSQSRIQSFVFSPEPVDQDQTPAAFVKRGWGWLGYLGDVNNETGTQKVVMEICRFAAYQAGH</sequence>
<name>A0A517LAZ9_9PEZI</name>
<proteinExistence type="predicted"/>
<accession>A0A517LAZ9</accession>
<dbReference type="EMBL" id="CP042192">
    <property type="protein sequence ID" value="QDS72811.1"/>
    <property type="molecule type" value="Genomic_DNA"/>
</dbReference>
<protein>
    <recommendedName>
        <fullName evidence="3">ThuA-like domain-containing protein</fullName>
    </recommendedName>
</protein>
<evidence type="ECO:0000313" key="1">
    <source>
        <dbReference type="EMBL" id="QDS72811.1"/>
    </source>
</evidence>
<keyword evidence="2" id="KW-1185">Reference proteome</keyword>
<reference evidence="1 2" key="1">
    <citation type="submission" date="2019-07" db="EMBL/GenBank/DDBJ databases">
        <title>Finished genome of Venturia effusa.</title>
        <authorList>
            <person name="Young C.A."/>
            <person name="Cox M.P."/>
            <person name="Ganley A.R.D."/>
            <person name="David W.J."/>
        </authorList>
    </citation>
    <scope>NUCLEOTIDE SEQUENCE [LARGE SCALE GENOMIC DNA]</scope>
    <source>
        <strain evidence="2">albino</strain>
    </source>
</reference>
<dbReference type="Proteomes" id="UP000316270">
    <property type="component" value="Chromosome 8"/>
</dbReference>
<dbReference type="OrthoDB" id="167809at2759"/>
<organism evidence="1 2">
    <name type="scientific">Venturia effusa</name>
    <dbReference type="NCBI Taxonomy" id="50376"/>
    <lineage>
        <taxon>Eukaryota</taxon>
        <taxon>Fungi</taxon>
        <taxon>Dikarya</taxon>
        <taxon>Ascomycota</taxon>
        <taxon>Pezizomycotina</taxon>
        <taxon>Dothideomycetes</taxon>
        <taxon>Pleosporomycetidae</taxon>
        <taxon>Venturiales</taxon>
        <taxon>Venturiaceae</taxon>
        <taxon>Venturia</taxon>
    </lineage>
</organism>